<name>A0A224YJY4_9ACAR</name>
<evidence type="ECO:0000313" key="1">
    <source>
        <dbReference type="EMBL" id="MAA14821.1"/>
    </source>
</evidence>
<reference evidence="1" key="1">
    <citation type="journal article" date="2017" name="Parasit. Vectors">
        <title>Sialotranscriptomics of Rhipicephalus zambeziensis reveals intricate expression profiles of secretory proteins and suggests tight temporal transcriptional regulation during blood-feeding.</title>
        <authorList>
            <person name="de Castro M.H."/>
            <person name="de Klerk D."/>
            <person name="Pienaar R."/>
            <person name="Rees D.J.G."/>
            <person name="Mans B.J."/>
        </authorList>
    </citation>
    <scope>NUCLEOTIDE SEQUENCE</scope>
    <source>
        <tissue evidence="1">Salivary glands</tissue>
    </source>
</reference>
<sequence>MQPTMLKSANGLEYGYMVWTFGHMSSFVARKGNAFSPTLTINCKFQATCCAIMFGSRVLRSLDCRSVTFSNHAEKVLQGPFKT</sequence>
<dbReference type="AlphaFoldDB" id="A0A224YJY4"/>
<dbReference type="EMBL" id="GFPF01003675">
    <property type="protein sequence ID" value="MAA14821.1"/>
    <property type="molecule type" value="Transcribed_RNA"/>
</dbReference>
<proteinExistence type="predicted"/>
<protein>
    <submittedName>
        <fullName evidence="1">Uncharacterized protein</fullName>
    </submittedName>
</protein>
<organism evidence="1">
    <name type="scientific">Rhipicephalus zambeziensis</name>
    <dbReference type="NCBI Taxonomy" id="60191"/>
    <lineage>
        <taxon>Eukaryota</taxon>
        <taxon>Metazoa</taxon>
        <taxon>Ecdysozoa</taxon>
        <taxon>Arthropoda</taxon>
        <taxon>Chelicerata</taxon>
        <taxon>Arachnida</taxon>
        <taxon>Acari</taxon>
        <taxon>Parasitiformes</taxon>
        <taxon>Ixodida</taxon>
        <taxon>Ixodoidea</taxon>
        <taxon>Ixodidae</taxon>
        <taxon>Rhipicephalinae</taxon>
        <taxon>Rhipicephalus</taxon>
        <taxon>Rhipicephalus</taxon>
    </lineage>
</organism>
<accession>A0A224YJY4</accession>